<evidence type="ECO:0000313" key="1">
    <source>
        <dbReference type="EMBL" id="MBC5686082.1"/>
    </source>
</evidence>
<dbReference type="Proteomes" id="UP000643810">
    <property type="component" value="Unassembled WGS sequence"/>
</dbReference>
<gene>
    <name evidence="1" type="ORF">H8R94_05605</name>
</gene>
<name>A0ABR7GFM6_9FIRM</name>
<sequence>MIITLARECGCQGDLIGLELAKMYQLPFYDRKKVSDLIRSKGTLDRFPDFYGENPVDTLSYSILLAEDDQALYKRPKQALGEIMPEDDFILLGRCGNYAYCDREDALRIFLMGQVEQRVETIAKKHGVSVRKAKETVKETDERRRAYHLRYTGQDWGYAGNYDLCLNVSRLGTQGVMEAIQTAVRTITDH</sequence>
<dbReference type="Pfam" id="PF13189">
    <property type="entry name" value="Cytidylate_kin2"/>
    <property type="match status" value="1"/>
</dbReference>
<dbReference type="RefSeq" id="WP_178010986.1">
    <property type="nucleotide sequence ID" value="NZ_JACOPG010000002.1"/>
</dbReference>
<accession>A0ABR7GFM6</accession>
<protein>
    <submittedName>
        <fullName evidence="1">Cytidylate kinase-like family protein</fullName>
    </submittedName>
</protein>
<dbReference type="EMBL" id="JACOPG010000002">
    <property type="protein sequence ID" value="MBC5686082.1"/>
    <property type="molecule type" value="Genomic_DNA"/>
</dbReference>
<dbReference type="InterPro" id="IPR027417">
    <property type="entry name" value="P-loop_NTPase"/>
</dbReference>
<evidence type="ECO:0000313" key="2">
    <source>
        <dbReference type="Proteomes" id="UP000643810"/>
    </source>
</evidence>
<comment type="caution">
    <text evidence="1">The sequence shown here is derived from an EMBL/GenBank/DDBJ whole genome shotgun (WGS) entry which is preliminary data.</text>
</comment>
<proteinExistence type="predicted"/>
<reference evidence="1 2" key="1">
    <citation type="submission" date="2020-08" db="EMBL/GenBank/DDBJ databases">
        <title>Genome public.</title>
        <authorList>
            <person name="Liu C."/>
            <person name="Sun Q."/>
        </authorList>
    </citation>
    <scope>NUCLEOTIDE SEQUENCE [LARGE SCALE GENOMIC DNA]</scope>
    <source>
        <strain evidence="1 2">NSJ-9</strain>
    </source>
</reference>
<dbReference type="Gene3D" id="3.40.50.300">
    <property type="entry name" value="P-loop containing nucleotide triphosphate hydrolases"/>
    <property type="match status" value="1"/>
</dbReference>
<organism evidence="1 2">
    <name type="scientific">Roseburia lenta</name>
    <dbReference type="NCBI Taxonomy" id="2763061"/>
    <lineage>
        <taxon>Bacteria</taxon>
        <taxon>Bacillati</taxon>
        <taxon>Bacillota</taxon>
        <taxon>Clostridia</taxon>
        <taxon>Lachnospirales</taxon>
        <taxon>Lachnospiraceae</taxon>
        <taxon>Roseburia</taxon>
    </lineage>
</organism>
<keyword evidence="2" id="KW-1185">Reference proteome</keyword>